<gene>
    <name evidence="4" type="ORF">V2S66_21430</name>
</gene>
<name>A0ABU7PFP1_9ACTN</name>
<dbReference type="Pfam" id="PF13432">
    <property type="entry name" value="TPR_16"/>
    <property type="match status" value="2"/>
</dbReference>
<dbReference type="RefSeq" id="WP_330797524.1">
    <property type="nucleotide sequence ID" value="NZ_JAZEWV010000018.1"/>
</dbReference>
<dbReference type="Proteomes" id="UP001344658">
    <property type="component" value="Unassembled WGS sequence"/>
</dbReference>
<dbReference type="InterPro" id="IPR050498">
    <property type="entry name" value="Ycf3"/>
</dbReference>
<evidence type="ECO:0000256" key="2">
    <source>
        <dbReference type="ARBA" id="ARBA00022803"/>
    </source>
</evidence>
<dbReference type="SMART" id="SM00028">
    <property type="entry name" value="TPR"/>
    <property type="match status" value="6"/>
</dbReference>
<feature type="repeat" description="TPR" evidence="3">
    <location>
        <begin position="559"/>
        <end position="592"/>
    </location>
</feature>
<sequence>MPTARTVPAGTDGATGGVTAVAPATAVASATRTDASGAPAAHVLVIGAHRRDRLACHSGLDLPAALVPPIHAHRRLRGPYTAAGTLLRAIVPRVLAARADLLEPYVVEILTAAPELRSLVPAAPETLTSLAAPEERTRYYSRLRTRRIAHGLTDFLSDAFAAGVLPPGSVLVDAVDEADPTDREFLAVLLRRMPSRRLTLVVSGTGHLLDSPAADDHAEPGLESPELLTPDLLDGLRLVRAPAVPAAASGADPAALAEQYVNGDCVDDELRTAYLLVPTELRQRMHDRRAAELEAAGEASSAWGALPHHREHGSDRLGSGAASLLKAVNDCMRFGFYDAAADFCRRGQALADWEQDERMRWKFTRKLPTCLSALGRVEEAEATCDEARSNSVDPLVHIECAYATAMLYTRHLAPERRDHNRAMGWINEAIALASLLPDASERAFHSVFHRNGLALIEAHRGNPQAALRLVTSGIETLDRELGAEEHQLHRSVLRHNRAQVLGALGRLDEALADLDAVLRVDPGYPEYHFDRGNLLRRMGRPQEALAAYDQAVRLGPPFPELFYNRGNARTDVGDQEGALDDFSRVLVLEPDNVDAYVNRAGIRLERGETALAETDARDGLATAPDHAHLLTVLGEVHAELGQHVQARDCFDRALRSDPDLVAAWSGRAAVAMSIGGTAAALVDLARAAALAPDDPAVRYNHAFVLREAGLRDEALAELDVAALLAPDDPDISAALSDWRRS</sequence>
<keyword evidence="1" id="KW-0677">Repeat</keyword>
<evidence type="ECO:0000313" key="4">
    <source>
        <dbReference type="EMBL" id="MEE4544528.1"/>
    </source>
</evidence>
<dbReference type="InterPro" id="IPR011990">
    <property type="entry name" value="TPR-like_helical_dom_sf"/>
</dbReference>
<dbReference type="PANTHER" id="PTHR44858">
    <property type="entry name" value="TETRATRICOPEPTIDE REPEAT PROTEIN 6"/>
    <property type="match status" value="1"/>
</dbReference>
<feature type="repeat" description="TPR" evidence="3">
    <location>
        <begin position="525"/>
        <end position="558"/>
    </location>
</feature>
<dbReference type="InterPro" id="IPR019734">
    <property type="entry name" value="TPR_rpt"/>
</dbReference>
<dbReference type="EMBL" id="JAZEWV010000018">
    <property type="protein sequence ID" value="MEE4544528.1"/>
    <property type="molecule type" value="Genomic_DNA"/>
</dbReference>
<comment type="caution">
    <text evidence="4">The sequence shown here is derived from an EMBL/GenBank/DDBJ whole genome shotgun (WGS) entry which is preliminary data.</text>
</comment>
<evidence type="ECO:0000256" key="3">
    <source>
        <dbReference type="PROSITE-ProRule" id="PRU00339"/>
    </source>
</evidence>
<organism evidence="4 5">
    <name type="scientific">Actinacidiphila polyblastidii</name>
    <dbReference type="NCBI Taxonomy" id="3110430"/>
    <lineage>
        <taxon>Bacteria</taxon>
        <taxon>Bacillati</taxon>
        <taxon>Actinomycetota</taxon>
        <taxon>Actinomycetes</taxon>
        <taxon>Kitasatosporales</taxon>
        <taxon>Streptomycetaceae</taxon>
        <taxon>Actinacidiphila</taxon>
    </lineage>
</organism>
<dbReference type="PROSITE" id="PS50005">
    <property type="entry name" value="TPR"/>
    <property type="match status" value="3"/>
</dbReference>
<keyword evidence="2 3" id="KW-0802">TPR repeat</keyword>
<reference evidence="4 5" key="1">
    <citation type="submission" date="2023-12" db="EMBL/GenBank/DDBJ databases">
        <title>Streptomyces sp. V4-01.</title>
        <authorList>
            <person name="Somphong A."/>
            <person name="Phongsopitanun W."/>
        </authorList>
    </citation>
    <scope>NUCLEOTIDE SEQUENCE [LARGE SCALE GENOMIC DNA]</scope>
    <source>
        <strain evidence="4 5">V4-01</strain>
    </source>
</reference>
<feature type="repeat" description="TPR" evidence="3">
    <location>
        <begin position="627"/>
        <end position="660"/>
    </location>
</feature>
<proteinExistence type="predicted"/>
<evidence type="ECO:0000313" key="5">
    <source>
        <dbReference type="Proteomes" id="UP001344658"/>
    </source>
</evidence>
<dbReference type="SUPFAM" id="SSF48452">
    <property type="entry name" value="TPR-like"/>
    <property type="match status" value="1"/>
</dbReference>
<accession>A0ABU7PFP1</accession>
<keyword evidence="5" id="KW-1185">Reference proteome</keyword>
<evidence type="ECO:0000256" key="1">
    <source>
        <dbReference type="ARBA" id="ARBA00022737"/>
    </source>
</evidence>
<dbReference type="Gene3D" id="1.25.40.10">
    <property type="entry name" value="Tetratricopeptide repeat domain"/>
    <property type="match status" value="3"/>
</dbReference>
<protein>
    <submittedName>
        <fullName evidence="4">Tetratricopeptide repeat protein</fullName>
    </submittedName>
</protein>
<dbReference type="PANTHER" id="PTHR44858:SF1">
    <property type="entry name" value="UDP-N-ACETYLGLUCOSAMINE--PEPTIDE N-ACETYLGLUCOSAMINYLTRANSFERASE SPINDLY-RELATED"/>
    <property type="match status" value="1"/>
</dbReference>